<organism evidence="2 3">
    <name type="scientific">Rufibacter sediminis</name>
    <dbReference type="NCBI Taxonomy" id="2762756"/>
    <lineage>
        <taxon>Bacteria</taxon>
        <taxon>Pseudomonadati</taxon>
        <taxon>Bacteroidota</taxon>
        <taxon>Cytophagia</taxon>
        <taxon>Cytophagales</taxon>
        <taxon>Hymenobacteraceae</taxon>
        <taxon>Rufibacter</taxon>
    </lineage>
</organism>
<feature type="domain" description="SnoaL-like" evidence="1">
    <location>
        <begin position="19"/>
        <end position="126"/>
    </location>
</feature>
<evidence type="ECO:0000313" key="3">
    <source>
        <dbReference type="Proteomes" id="UP000659698"/>
    </source>
</evidence>
<comment type="caution">
    <text evidence="2">The sequence shown here is derived from an EMBL/GenBank/DDBJ whole genome shotgun (WGS) entry which is preliminary data.</text>
</comment>
<name>A0ABR6VMS7_9BACT</name>
<dbReference type="InterPro" id="IPR032710">
    <property type="entry name" value="NTF2-like_dom_sf"/>
</dbReference>
<dbReference type="RefSeq" id="WP_186632219.1">
    <property type="nucleotide sequence ID" value="NZ_JACOAF010000004.1"/>
</dbReference>
<dbReference type="Gene3D" id="3.10.450.50">
    <property type="match status" value="1"/>
</dbReference>
<evidence type="ECO:0000313" key="2">
    <source>
        <dbReference type="EMBL" id="MBC3538487.1"/>
    </source>
</evidence>
<dbReference type="SUPFAM" id="SSF54427">
    <property type="entry name" value="NTF2-like"/>
    <property type="match status" value="1"/>
</dbReference>
<dbReference type="EMBL" id="JACOAF010000004">
    <property type="protein sequence ID" value="MBC3538487.1"/>
    <property type="molecule type" value="Genomic_DNA"/>
</dbReference>
<proteinExistence type="predicted"/>
<dbReference type="Pfam" id="PF12680">
    <property type="entry name" value="SnoaL_2"/>
    <property type="match status" value="1"/>
</dbReference>
<protein>
    <submittedName>
        <fullName evidence="2">Nuclear transport factor 2 family protein</fullName>
    </submittedName>
</protein>
<dbReference type="Proteomes" id="UP000659698">
    <property type="component" value="Unassembled WGS sequence"/>
</dbReference>
<gene>
    <name evidence="2" type="ORF">H7U12_02265</name>
</gene>
<reference evidence="2 3" key="1">
    <citation type="journal article" date="2019" name="Int. J. Syst. Evol. Microbiol.">
        <title>Rufibacter sediminis sp. nov., isolated from freshwater lake sediment.</title>
        <authorList>
            <person name="Qu J.H."/>
            <person name="Zhang L.J."/>
            <person name="Fu Y.H."/>
            <person name="Li H.F."/>
        </authorList>
    </citation>
    <scope>NUCLEOTIDE SEQUENCE [LARGE SCALE GENOMIC DNA]</scope>
    <source>
        <strain evidence="2 3">H-1</strain>
    </source>
</reference>
<accession>A0ABR6VMS7</accession>
<keyword evidence="3" id="KW-1185">Reference proteome</keyword>
<dbReference type="InterPro" id="IPR037401">
    <property type="entry name" value="SnoaL-like"/>
</dbReference>
<sequence>MDTKIKASQPKTDHGKTLRQLLESFNGGADKVVRLFHPQATIEFPYAHSLGTPELLPLPEYHSYLKHALQSMPVIEFSGVKTYQTTDPDVVLMEAHGEAVVPATGQLYQQDYFMVVTFKEGKIFRYKEYWNTLAIQAFGGAEKTKEAFNHK</sequence>
<evidence type="ECO:0000259" key="1">
    <source>
        <dbReference type="Pfam" id="PF12680"/>
    </source>
</evidence>